<accession>A0A8T1U5J4</accession>
<evidence type="ECO:0000313" key="1">
    <source>
        <dbReference type="EMBL" id="KAG6955652.1"/>
    </source>
</evidence>
<comment type="caution">
    <text evidence="1">The sequence shown here is derived from an EMBL/GenBank/DDBJ whole genome shotgun (WGS) entry which is preliminary data.</text>
</comment>
<dbReference type="AlphaFoldDB" id="A0A8T1U5J4"/>
<dbReference type="EMBL" id="JAENGZ010000659">
    <property type="protein sequence ID" value="KAG6955652.1"/>
    <property type="molecule type" value="Genomic_DNA"/>
</dbReference>
<reference evidence="1" key="1">
    <citation type="submission" date="2021-01" db="EMBL/GenBank/DDBJ databases">
        <title>Phytophthora aleatoria, a newly-described species from Pinus radiata is distinct from Phytophthora cactorum isolates based on comparative genomics.</title>
        <authorList>
            <person name="Mcdougal R."/>
            <person name="Panda P."/>
            <person name="Williams N."/>
            <person name="Studholme D.J."/>
        </authorList>
    </citation>
    <scope>NUCLEOTIDE SEQUENCE</scope>
    <source>
        <strain evidence="1">NZFS 3830</strain>
    </source>
</reference>
<sequence length="116" mass="12854">KAALTLRTQEDQPALSLNITTHIKSKDVVKILNEAARTAGCDPTRFSTLSVRIGGATTILNTGADRLVLKVMGRWLSNAFEAYPVLTRYQNHNKSLKNTIITDSHKIVCFSTQKVR</sequence>
<gene>
    <name evidence="1" type="ORF">JG687_00011069</name>
</gene>
<dbReference type="Proteomes" id="UP000688947">
    <property type="component" value="Unassembled WGS sequence"/>
</dbReference>
<protein>
    <submittedName>
        <fullName evidence="1">Uncharacterized protein</fullName>
    </submittedName>
</protein>
<name>A0A8T1U5J4_9STRA</name>
<organism evidence="1 2">
    <name type="scientific">Phytophthora cactorum</name>
    <dbReference type="NCBI Taxonomy" id="29920"/>
    <lineage>
        <taxon>Eukaryota</taxon>
        <taxon>Sar</taxon>
        <taxon>Stramenopiles</taxon>
        <taxon>Oomycota</taxon>
        <taxon>Peronosporomycetes</taxon>
        <taxon>Peronosporales</taxon>
        <taxon>Peronosporaceae</taxon>
        <taxon>Phytophthora</taxon>
    </lineage>
</organism>
<feature type="non-terminal residue" evidence="1">
    <location>
        <position position="1"/>
    </location>
</feature>
<dbReference type="OrthoDB" id="126923at2759"/>
<evidence type="ECO:0000313" key="2">
    <source>
        <dbReference type="Proteomes" id="UP000688947"/>
    </source>
</evidence>
<proteinExistence type="predicted"/>
<dbReference type="VEuPathDB" id="FungiDB:PC110_g22286"/>